<keyword evidence="2" id="KW-1133">Transmembrane helix</keyword>
<keyword evidence="1" id="KW-0175">Coiled coil</keyword>
<keyword evidence="4" id="KW-1185">Reference proteome</keyword>
<evidence type="ECO:0000313" key="3">
    <source>
        <dbReference type="EMBL" id="KAL3794594.1"/>
    </source>
</evidence>
<gene>
    <name evidence="3" type="ORF">ACHAWO_005439</name>
</gene>
<sequence>MVSFAGNQAPIAIAAALLATIICSTDAFTIKQYPSIQSATRNARSPQITSTRIHLSSNENPIDKREGMADAFAAFNSLSSLNDDTPIDADDDELKAEFLADMMGDLSDVQIVSDQDVLANFQKVTMGEEAAAPSDVDGIGSISESEVLTTEDVTNDIISQDLEKALNVESFMSNAFESAMADLGKGDVMGDNAGYAAEVAKSVMQDEDFKREIGAIFDQAAEEMKNDIEVMRKEQQEITEEARKRGITFEDSQTKRLQEAEASVSRLINKVAKETDAVQQAMEELERVKRESSNSSMEESALDLKRGGIAKQAALVGMVLFGSRAVTEALLVAGSPYGTDHFAAAAVQGIVALVCAAYFFLVKL</sequence>
<dbReference type="Proteomes" id="UP001530400">
    <property type="component" value="Unassembled WGS sequence"/>
</dbReference>
<evidence type="ECO:0000313" key="4">
    <source>
        <dbReference type="Proteomes" id="UP001530400"/>
    </source>
</evidence>
<keyword evidence="2" id="KW-0812">Transmembrane</keyword>
<evidence type="ECO:0000256" key="2">
    <source>
        <dbReference type="SAM" id="Phobius"/>
    </source>
</evidence>
<accession>A0ABD3Q439</accession>
<dbReference type="EMBL" id="JALLPJ020000349">
    <property type="protein sequence ID" value="KAL3794594.1"/>
    <property type="molecule type" value="Genomic_DNA"/>
</dbReference>
<evidence type="ECO:0000256" key="1">
    <source>
        <dbReference type="SAM" id="Coils"/>
    </source>
</evidence>
<keyword evidence="2" id="KW-0472">Membrane</keyword>
<comment type="caution">
    <text evidence="3">The sequence shown here is derived from an EMBL/GenBank/DDBJ whole genome shotgun (WGS) entry which is preliminary data.</text>
</comment>
<organism evidence="3 4">
    <name type="scientific">Cyclotella atomus</name>
    <dbReference type="NCBI Taxonomy" id="382360"/>
    <lineage>
        <taxon>Eukaryota</taxon>
        <taxon>Sar</taxon>
        <taxon>Stramenopiles</taxon>
        <taxon>Ochrophyta</taxon>
        <taxon>Bacillariophyta</taxon>
        <taxon>Coscinodiscophyceae</taxon>
        <taxon>Thalassiosirophycidae</taxon>
        <taxon>Stephanodiscales</taxon>
        <taxon>Stephanodiscaceae</taxon>
        <taxon>Cyclotella</taxon>
    </lineage>
</organism>
<protein>
    <recommendedName>
        <fullName evidence="5">Transmembrane protein</fullName>
    </recommendedName>
</protein>
<feature type="transmembrane region" description="Helical" evidence="2">
    <location>
        <begin position="342"/>
        <end position="361"/>
    </location>
</feature>
<reference evidence="3 4" key="1">
    <citation type="submission" date="2024-10" db="EMBL/GenBank/DDBJ databases">
        <title>Updated reference genomes for cyclostephanoid diatoms.</title>
        <authorList>
            <person name="Roberts W.R."/>
            <person name="Alverson A.J."/>
        </authorList>
    </citation>
    <scope>NUCLEOTIDE SEQUENCE [LARGE SCALE GENOMIC DNA]</scope>
    <source>
        <strain evidence="3 4">AJA010-31</strain>
    </source>
</reference>
<evidence type="ECO:0008006" key="5">
    <source>
        <dbReference type="Google" id="ProtNLM"/>
    </source>
</evidence>
<dbReference type="AlphaFoldDB" id="A0ABD3Q439"/>
<name>A0ABD3Q439_9STRA</name>
<feature type="coiled-coil region" evidence="1">
    <location>
        <begin position="221"/>
        <end position="298"/>
    </location>
</feature>
<proteinExistence type="predicted"/>